<comment type="caution">
    <text evidence="3">The sequence shown here is derived from an EMBL/GenBank/DDBJ whole genome shotgun (WGS) entry which is preliminary data.</text>
</comment>
<gene>
    <name evidence="3" type="ORF">C0081_17175</name>
</gene>
<evidence type="ECO:0000259" key="2">
    <source>
        <dbReference type="Pfam" id="PF07811"/>
    </source>
</evidence>
<organism evidence="3 4">
    <name type="scientific">Cohaesibacter celericrescens</name>
    <dbReference type="NCBI Taxonomy" id="2067669"/>
    <lineage>
        <taxon>Bacteria</taxon>
        <taxon>Pseudomonadati</taxon>
        <taxon>Pseudomonadota</taxon>
        <taxon>Alphaproteobacteria</taxon>
        <taxon>Hyphomicrobiales</taxon>
        <taxon>Cohaesibacteraceae</taxon>
    </lineage>
</organism>
<dbReference type="Proteomes" id="UP000234881">
    <property type="component" value="Unassembled WGS sequence"/>
</dbReference>
<accession>A0A2N5XMX3</accession>
<dbReference type="InterPro" id="IPR012495">
    <property type="entry name" value="TadE-like_dom"/>
</dbReference>
<feature type="transmembrane region" description="Helical" evidence="1">
    <location>
        <begin position="39"/>
        <end position="61"/>
    </location>
</feature>
<keyword evidence="1" id="KW-1133">Transmembrane helix</keyword>
<dbReference type="AlphaFoldDB" id="A0A2N5XMX3"/>
<keyword evidence="4" id="KW-1185">Reference proteome</keyword>
<protein>
    <recommendedName>
        <fullName evidence="2">TadE-like domain-containing protein</fullName>
    </recommendedName>
</protein>
<feature type="domain" description="TadE-like" evidence="2">
    <location>
        <begin position="33"/>
        <end position="75"/>
    </location>
</feature>
<keyword evidence="1" id="KW-0472">Membrane</keyword>
<evidence type="ECO:0000256" key="1">
    <source>
        <dbReference type="SAM" id="Phobius"/>
    </source>
</evidence>
<reference evidence="3 4" key="1">
    <citation type="submission" date="2018-01" db="EMBL/GenBank/DDBJ databases">
        <title>The draft genome sequence of Cohaesibacter sp. H1304.</title>
        <authorList>
            <person name="Wang N.-N."/>
            <person name="Du Z.-J."/>
        </authorList>
    </citation>
    <scope>NUCLEOTIDE SEQUENCE [LARGE SCALE GENOMIC DNA]</scope>
    <source>
        <strain evidence="3 4">H1304</strain>
    </source>
</reference>
<dbReference type="Pfam" id="PF07811">
    <property type="entry name" value="TadE"/>
    <property type="match status" value="1"/>
</dbReference>
<evidence type="ECO:0000313" key="3">
    <source>
        <dbReference type="EMBL" id="PLW75835.1"/>
    </source>
</evidence>
<evidence type="ECO:0000313" key="4">
    <source>
        <dbReference type="Proteomes" id="UP000234881"/>
    </source>
</evidence>
<keyword evidence="1" id="KW-0812">Transmembrane</keyword>
<proteinExistence type="predicted"/>
<dbReference type="OrthoDB" id="7349713at2"/>
<name>A0A2N5XMX3_9HYPH</name>
<sequence length="190" mass="20490">MTIPFFSIPQPIANISQRARASLRQFFRQDTNGAMAVEFALIGPVFVGCLGFVGMAGYMFLASATLEQGVREAGRHIRVGKVATAGTTRDQFKDKICSYVSLSDEYCVANLVIDVDSAPTIEDLQTAPPYKDGKLDGSTSTYDPGDSSDYVMVKAYLSLGTLSDLFGLMGATNTNTYTVSSATVFRSEPF</sequence>
<dbReference type="EMBL" id="PKUQ01000042">
    <property type="protein sequence ID" value="PLW75835.1"/>
    <property type="molecule type" value="Genomic_DNA"/>
</dbReference>